<evidence type="ECO:0000256" key="1">
    <source>
        <dbReference type="SAM" id="Phobius"/>
    </source>
</evidence>
<feature type="domain" description="DUF4190" evidence="2">
    <location>
        <begin position="11"/>
        <end position="70"/>
    </location>
</feature>
<comment type="caution">
    <text evidence="3">The sequence shown here is derived from an EMBL/GenBank/DDBJ whole genome shotgun (WGS) entry which is preliminary data.</text>
</comment>
<evidence type="ECO:0000259" key="2">
    <source>
        <dbReference type="Pfam" id="PF13828"/>
    </source>
</evidence>
<dbReference type="InterPro" id="IPR025241">
    <property type="entry name" value="DUF4190"/>
</dbReference>
<accession>A0ABS9H2T9</accession>
<sequence>MDRATQTNNKSIISLILGILSIALPIIGFVLGIIGIFLSRKASKEIKQTNEQGKGIATAGFVCSVVGVIIQFCGMLFIFAISFFAVSGFHA</sequence>
<organism evidence="3 4">
    <name type="scientific">Pseudalkalibacillus berkeleyi</name>
    <dbReference type="NCBI Taxonomy" id="1069813"/>
    <lineage>
        <taxon>Bacteria</taxon>
        <taxon>Bacillati</taxon>
        <taxon>Bacillota</taxon>
        <taxon>Bacilli</taxon>
        <taxon>Bacillales</taxon>
        <taxon>Fictibacillaceae</taxon>
        <taxon>Pseudalkalibacillus</taxon>
    </lineage>
</organism>
<gene>
    <name evidence="3" type="ORF">L2716_10965</name>
</gene>
<feature type="transmembrane region" description="Helical" evidence="1">
    <location>
        <begin position="59"/>
        <end position="86"/>
    </location>
</feature>
<dbReference type="Pfam" id="PF13828">
    <property type="entry name" value="DUF4190"/>
    <property type="match status" value="1"/>
</dbReference>
<keyword evidence="4" id="KW-1185">Reference proteome</keyword>
<dbReference type="Proteomes" id="UP001649381">
    <property type="component" value="Unassembled WGS sequence"/>
</dbReference>
<evidence type="ECO:0000313" key="3">
    <source>
        <dbReference type="EMBL" id="MCF6138246.1"/>
    </source>
</evidence>
<name>A0ABS9H2T9_9BACL</name>
<feature type="transmembrane region" description="Helical" evidence="1">
    <location>
        <begin position="12"/>
        <end position="38"/>
    </location>
</feature>
<keyword evidence="1" id="KW-0812">Transmembrane</keyword>
<keyword evidence="1" id="KW-0472">Membrane</keyword>
<keyword evidence="1" id="KW-1133">Transmembrane helix</keyword>
<protein>
    <submittedName>
        <fullName evidence="3">DUF4190 domain-containing protein</fullName>
    </submittedName>
</protein>
<reference evidence="3 4" key="1">
    <citation type="submission" date="2022-01" db="EMBL/GenBank/DDBJ databases">
        <title>Alkalihalobacillus sp. EGI L200015, a novel bacterium isolated from a salt lake sediment.</title>
        <authorList>
            <person name="Gao L."/>
            <person name="Fang B.-Z."/>
            <person name="Li W.-J."/>
        </authorList>
    </citation>
    <scope>NUCLEOTIDE SEQUENCE [LARGE SCALE GENOMIC DNA]</scope>
    <source>
        <strain evidence="3 4">KCTC 12718</strain>
    </source>
</reference>
<evidence type="ECO:0000313" key="4">
    <source>
        <dbReference type="Proteomes" id="UP001649381"/>
    </source>
</evidence>
<dbReference type="RefSeq" id="WP_236334510.1">
    <property type="nucleotide sequence ID" value="NZ_JAKIJS010000001.1"/>
</dbReference>
<dbReference type="EMBL" id="JAKIJS010000001">
    <property type="protein sequence ID" value="MCF6138246.1"/>
    <property type="molecule type" value="Genomic_DNA"/>
</dbReference>
<proteinExistence type="predicted"/>